<evidence type="ECO:0000259" key="1">
    <source>
        <dbReference type="PROSITE" id="PS51819"/>
    </source>
</evidence>
<dbReference type="PANTHER" id="PTHR33993">
    <property type="entry name" value="GLYOXALASE-RELATED"/>
    <property type="match status" value="1"/>
</dbReference>
<reference evidence="2 3" key="1">
    <citation type="journal article" date="2019" name="Nat. Microbiol.">
        <title>Mediterranean grassland soil C-N compound turnover is dependent on rainfall and depth, and is mediated by genomically divergent microorganisms.</title>
        <authorList>
            <person name="Diamond S."/>
            <person name="Andeer P.F."/>
            <person name="Li Z."/>
            <person name="Crits-Christoph A."/>
            <person name="Burstein D."/>
            <person name="Anantharaman K."/>
            <person name="Lane K.R."/>
            <person name="Thomas B.C."/>
            <person name="Pan C."/>
            <person name="Northen T.R."/>
            <person name="Banfield J.F."/>
        </authorList>
    </citation>
    <scope>NUCLEOTIDE SEQUENCE [LARGE SCALE GENOMIC DNA]</scope>
    <source>
        <strain evidence="2">NP_7</strain>
    </source>
</reference>
<dbReference type="AlphaFoldDB" id="A0A537J9Y1"/>
<dbReference type="PROSITE" id="PS51819">
    <property type="entry name" value="VOC"/>
    <property type="match status" value="1"/>
</dbReference>
<proteinExistence type="predicted"/>
<dbReference type="InterPro" id="IPR037523">
    <property type="entry name" value="VOC_core"/>
</dbReference>
<name>A0A537J9Y1_9BACT</name>
<protein>
    <submittedName>
        <fullName evidence="2">VOC family protein</fullName>
    </submittedName>
</protein>
<dbReference type="Gene3D" id="3.10.180.10">
    <property type="entry name" value="2,3-Dihydroxybiphenyl 1,2-Dioxygenase, domain 1"/>
    <property type="match status" value="1"/>
</dbReference>
<evidence type="ECO:0000313" key="3">
    <source>
        <dbReference type="Proteomes" id="UP000320048"/>
    </source>
</evidence>
<sequence>MHPVVHFEMPAEDRKRMSNFYTRAFGWQTKPMGPDMGEYVLVTTTESDDNGPKKPGMINGGFFKKTKSAQYPSVVIAVDDIRAQMKKVEEAGGKVIGGQRPGEPDEIPGVGLYVSFFDTEGNRVSMLQPAPRMSVRPGR</sequence>
<comment type="caution">
    <text evidence="2">The sequence shown here is derived from an EMBL/GenBank/DDBJ whole genome shotgun (WGS) entry which is preliminary data.</text>
</comment>
<dbReference type="InterPro" id="IPR029068">
    <property type="entry name" value="Glyas_Bleomycin-R_OHBP_Dase"/>
</dbReference>
<dbReference type="CDD" id="cd07247">
    <property type="entry name" value="SgaA_N_like"/>
    <property type="match status" value="1"/>
</dbReference>
<dbReference type="SUPFAM" id="SSF54593">
    <property type="entry name" value="Glyoxalase/Bleomycin resistance protein/Dihydroxybiphenyl dioxygenase"/>
    <property type="match status" value="1"/>
</dbReference>
<gene>
    <name evidence="2" type="ORF">E6H04_08875</name>
</gene>
<dbReference type="Proteomes" id="UP000320048">
    <property type="component" value="Unassembled WGS sequence"/>
</dbReference>
<dbReference type="InterPro" id="IPR004360">
    <property type="entry name" value="Glyas_Fos-R_dOase_dom"/>
</dbReference>
<dbReference type="InterPro" id="IPR052164">
    <property type="entry name" value="Anthracycline_SecMetBiosynth"/>
</dbReference>
<feature type="domain" description="VOC" evidence="1">
    <location>
        <begin position="3"/>
        <end position="129"/>
    </location>
</feature>
<evidence type="ECO:0000313" key="2">
    <source>
        <dbReference type="EMBL" id="TMI80300.1"/>
    </source>
</evidence>
<dbReference type="Pfam" id="PF00903">
    <property type="entry name" value="Glyoxalase"/>
    <property type="match status" value="1"/>
</dbReference>
<organism evidence="2 3">
    <name type="scientific">Candidatus Segetimicrobium genomatis</name>
    <dbReference type="NCBI Taxonomy" id="2569760"/>
    <lineage>
        <taxon>Bacteria</taxon>
        <taxon>Bacillati</taxon>
        <taxon>Candidatus Sysuimicrobiota</taxon>
        <taxon>Candidatus Sysuimicrobiia</taxon>
        <taxon>Candidatus Sysuimicrobiales</taxon>
        <taxon>Candidatus Segetimicrobiaceae</taxon>
        <taxon>Candidatus Segetimicrobium</taxon>
    </lineage>
</organism>
<dbReference type="EMBL" id="VBAO01000229">
    <property type="protein sequence ID" value="TMI80300.1"/>
    <property type="molecule type" value="Genomic_DNA"/>
</dbReference>
<dbReference type="PANTHER" id="PTHR33993:SF2">
    <property type="entry name" value="VOC DOMAIN-CONTAINING PROTEIN"/>
    <property type="match status" value="1"/>
</dbReference>
<accession>A0A537J9Y1</accession>